<accession>X0TCW3</accession>
<evidence type="ECO:0000259" key="2">
    <source>
        <dbReference type="Pfam" id="PF00326"/>
    </source>
</evidence>
<feature type="domain" description="Peptidase S9 prolyl oligopeptidase catalytic" evidence="2">
    <location>
        <begin position="3"/>
        <end position="79"/>
    </location>
</feature>
<protein>
    <recommendedName>
        <fullName evidence="2">Peptidase S9 prolyl oligopeptidase catalytic domain-containing protein</fullName>
    </recommendedName>
</protein>
<dbReference type="GO" id="GO:0004252">
    <property type="term" value="F:serine-type endopeptidase activity"/>
    <property type="evidence" value="ECO:0007669"/>
    <property type="project" value="TreeGrafter"/>
</dbReference>
<proteinExistence type="predicted"/>
<dbReference type="InterPro" id="IPR001375">
    <property type="entry name" value="Peptidase_S9_cat"/>
</dbReference>
<comment type="caution">
    <text evidence="3">The sequence shown here is derived from an EMBL/GenBank/DDBJ whole genome shotgun (WGS) entry which is preliminary data.</text>
</comment>
<dbReference type="EMBL" id="BARS01019478">
    <property type="protein sequence ID" value="GAF91378.1"/>
    <property type="molecule type" value="Genomic_DNA"/>
</dbReference>
<feature type="non-terminal residue" evidence="3">
    <location>
        <position position="1"/>
    </location>
</feature>
<dbReference type="GO" id="GO:0006508">
    <property type="term" value="P:proteolysis"/>
    <property type="evidence" value="ECO:0007669"/>
    <property type="project" value="InterPro"/>
</dbReference>
<evidence type="ECO:0000313" key="3">
    <source>
        <dbReference type="EMBL" id="GAF91378.1"/>
    </source>
</evidence>
<dbReference type="InterPro" id="IPR029058">
    <property type="entry name" value="AB_hydrolase_fold"/>
</dbReference>
<keyword evidence="1" id="KW-0378">Hydrolase</keyword>
<dbReference type="PANTHER" id="PTHR42776:SF4">
    <property type="entry name" value="ACYLAMINO-ACID-RELEASING ENZYME"/>
    <property type="match status" value="1"/>
</dbReference>
<gene>
    <name evidence="3" type="ORF">S01H1_31564</name>
</gene>
<dbReference type="Gene3D" id="3.40.50.1820">
    <property type="entry name" value="alpha/beta hydrolase"/>
    <property type="match status" value="1"/>
</dbReference>
<sequence length="81" mass="9250">LRRSPISLVGNVETPTMLLTGEQDYRTPISETEQYYQALKLRKVDTVLVRIPGASHSIASRPSRLIAKAAYVLGWFKRYRD</sequence>
<evidence type="ECO:0000256" key="1">
    <source>
        <dbReference type="ARBA" id="ARBA00022801"/>
    </source>
</evidence>
<reference evidence="3" key="1">
    <citation type="journal article" date="2014" name="Front. Microbiol.">
        <title>High frequency of phylogenetically diverse reductive dehalogenase-homologous genes in deep subseafloor sedimentary metagenomes.</title>
        <authorList>
            <person name="Kawai M."/>
            <person name="Futagami T."/>
            <person name="Toyoda A."/>
            <person name="Takaki Y."/>
            <person name="Nishi S."/>
            <person name="Hori S."/>
            <person name="Arai W."/>
            <person name="Tsubouchi T."/>
            <person name="Morono Y."/>
            <person name="Uchiyama I."/>
            <person name="Ito T."/>
            <person name="Fujiyama A."/>
            <person name="Inagaki F."/>
            <person name="Takami H."/>
        </authorList>
    </citation>
    <scope>NUCLEOTIDE SEQUENCE</scope>
    <source>
        <strain evidence="3">Expedition CK06-06</strain>
    </source>
</reference>
<dbReference type="SUPFAM" id="SSF53474">
    <property type="entry name" value="alpha/beta-Hydrolases"/>
    <property type="match status" value="1"/>
</dbReference>
<name>X0TCW3_9ZZZZ</name>
<organism evidence="3">
    <name type="scientific">marine sediment metagenome</name>
    <dbReference type="NCBI Taxonomy" id="412755"/>
    <lineage>
        <taxon>unclassified sequences</taxon>
        <taxon>metagenomes</taxon>
        <taxon>ecological metagenomes</taxon>
    </lineage>
</organism>
<dbReference type="AlphaFoldDB" id="X0TCW3"/>
<dbReference type="Pfam" id="PF00326">
    <property type="entry name" value="Peptidase_S9"/>
    <property type="match status" value="1"/>
</dbReference>
<dbReference type="PANTHER" id="PTHR42776">
    <property type="entry name" value="SERINE PEPTIDASE S9 FAMILY MEMBER"/>
    <property type="match status" value="1"/>
</dbReference>